<gene>
    <name evidence="2" type="ORF">BJ212DRAFT_1296734</name>
</gene>
<dbReference type="OrthoDB" id="2706154at2759"/>
<dbReference type="RefSeq" id="XP_041197173.1">
    <property type="nucleotide sequence ID" value="XM_041332493.1"/>
</dbReference>
<dbReference type="EMBL" id="JABBWG010000005">
    <property type="protein sequence ID" value="KAG1822767.1"/>
    <property type="molecule type" value="Genomic_DNA"/>
</dbReference>
<sequence length="169" mass="18802">MFTPLPFLPLIALLILCAYSLATCRLQLQVVKGSATVIFKCTILQTCLKLAYYHLIALLKAIHVPRDWCLQVWELGVTFRLSMSPGTGAFKLGTSFYNLLCLTALALFLQFNLCRGGISSEVDLIVVKSWAPAVRKDFFKRELMGRTSALQIQALNVEMERQGALDSGI</sequence>
<keyword evidence="1" id="KW-0732">Signal</keyword>
<reference evidence="2" key="1">
    <citation type="journal article" date="2020" name="New Phytol.">
        <title>Comparative genomics reveals dynamic genome evolution in host specialist ectomycorrhizal fungi.</title>
        <authorList>
            <person name="Lofgren L.A."/>
            <person name="Nguyen N.H."/>
            <person name="Vilgalys R."/>
            <person name="Ruytinx J."/>
            <person name="Liao H.L."/>
            <person name="Branco S."/>
            <person name="Kuo A."/>
            <person name="LaButti K."/>
            <person name="Lipzen A."/>
            <person name="Andreopoulos W."/>
            <person name="Pangilinan J."/>
            <person name="Riley R."/>
            <person name="Hundley H."/>
            <person name="Na H."/>
            <person name="Barry K."/>
            <person name="Grigoriev I.V."/>
            <person name="Stajich J.E."/>
            <person name="Kennedy P.G."/>
        </authorList>
    </citation>
    <scope>NUCLEOTIDE SEQUENCE</scope>
    <source>
        <strain evidence="2">MN1</strain>
    </source>
</reference>
<protein>
    <submittedName>
        <fullName evidence="2">Uncharacterized protein</fullName>
    </submittedName>
</protein>
<name>A0A9P7EJB1_9AGAM</name>
<proteinExistence type="predicted"/>
<organism evidence="2 3">
    <name type="scientific">Suillus subaureus</name>
    <dbReference type="NCBI Taxonomy" id="48587"/>
    <lineage>
        <taxon>Eukaryota</taxon>
        <taxon>Fungi</taxon>
        <taxon>Dikarya</taxon>
        <taxon>Basidiomycota</taxon>
        <taxon>Agaricomycotina</taxon>
        <taxon>Agaricomycetes</taxon>
        <taxon>Agaricomycetidae</taxon>
        <taxon>Boletales</taxon>
        <taxon>Suillineae</taxon>
        <taxon>Suillaceae</taxon>
        <taxon>Suillus</taxon>
    </lineage>
</organism>
<accession>A0A9P7EJB1</accession>
<feature type="signal peptide" evidence="1">
    <location>
        <begin position="1"/>
        <end position="22"/>
    </location>
</feature>
<dbReference type="Proteomes" id="UP000807769">
    <property type="component" value="Unassembled WGS sequence"/>
</dbReference>
<comment type="caution">
    <text evidence="2">The sequence shown here is derived from an EMBL/GenBank/DDBJ whole genome shotgun (WGS) entry which is preliminary data.</text>
</comment>
<dbReference type="AlphaFoldDB" id="A0A9P7EJB1"/>
<keyword evidence="3" id="KW-1185">Reference proteome</keyword>
<feature type="chain" id="PRO_5040453114" evidence="1">
    <location>
        <begin position="23"/>
        <end position="169"/>
    </location>
</feature>
<evidence type="ECO:0000313" key="2">
    <source>
        <dbReference type="EMBL" id="KAG1822767.1"/>
    </source>
</evidence>
<dbReference type="GeneID" id="64626510"/>
<evidence type="ECO:0000256" key="1">
    <source>
        <dbReference type="SAM" id="SignalP"/>
    </source>
</evidence>
<evidence type="ECO:0000313" key="3">
    <source>
        <dbReference type="Proteomes" id="UP000807769"/>
    </source>
</evidence>